<dbReference type="EMBL" id="JBHUOJ010000039">
    <property type="protein sequence ID" value="MFD2835385.1"/>
    <property type="molecule type" value="Genomic_DNA"/>
</dbReference>
<name>A0ABW5X8H9_9FLAO</name>
<dbReference type="RefSeq" id="WP_251741124.1">
    <property type="nucleotide sequence ID" value="NZ_JBHUOJ010000039.1"/>
</dbReference>
<proteinExistence type="predicted"/>
<comment type="caution">
    <text evidence="1">The sequence shown here is derived from an EMBL/GenBank/DDBJ whole genome shotgun (WGS) entry which is preliminary data.</text>
</comment>
<keyword evidence="2" id="KW-1185">Reference proteome</keyword>
<evidence type="ECO:0000313" key="1">
    <source>
        <dbReference type="EMBL" id="MFD2835385.1"/>
    </source>
</evidence>
<accession>A0ABW5X8H9</accession>
<sequence>MKKLILFIICLSLTQTTYSQLLPGTLDVSGMPNFIQSLDDVVMEAGLDDTTIGFESNFDATLIGFVLNPQLLLNSEIMCEANVFRYSVYIHTTNAPVGLILEAKTTFNSGLRFPAVSTYDSLPIQPLGPRDLTPNNGGSYITVPNSGSQAIKIFEFTGCRTDIPIQFKIKASALVPGTPSNFDIYYTVVGSLM</sequence>
<protein>
    <submittedName>
        <fullName evidence="1">Uncharacterized protein</fullName>
    </submittedName>
</protein>
<gene>
    <name evidence="1" type="ORF">ACFSYS_18985</name>
</gene>
<dbReference type="Proteomes" id="UP001597438">
    <property type="component" value="Unassembled WGS sequence"/>
</dbReference>
<organism evidence="1 2">
    <name type="scientific">Christiangramia antarctica</name>
    <dbReference type="NCBI Taxonomy" id="2058158"/>
    <lineage>
        <taxon>Bacteria</taxon>
        <taxon>Pseudomonadati</taxon>
        <taxon>Bacteroidota</taxon>
        <taxon>Flavobacteriia</taxon>
        <taxon>Flavobacteriales</taxon>
        <taxon>Flavobacteriaceae</taxon>
        <taxon>Christiangramia</taxon>
    </lineage>
</organism>
<reference evidence="2" key="1">
    <citation type="journal article" date="2019" name="Int. J. Syst. Evol. Microbiol.">
        <title>The Global Catalogue of Microorganisms (GCM) 10K type strain sequencing project: providing services to taxonomists for standard genome sequencing and annotation.</title>
        <authorList>
            <consortium name="The Broad Institute Genomics Platform"/>
            <consortium name="The Broad Institute Genome Sequencing Center for Infectious Disease"/>
            <person name="Wu L."/>
            <person name="Ma J."/>
        </authorList>
    </citation>
    <scope>NUCLEOTIDE SEQUENCE [LARGE SCALE GENOMIC DNA]</scope>
    <source>
        <strain evidence="2">KCTC 52925</strain>
    </source>
</reference>
<evidence type="ECO:0000313" key="2">
    <source>
        <dbReference type="Proteomes" id="UP001597438"/>
    </source>
</evidence>